<protein>
    <submittedName>
        <fullName evidence="1">Uncharacterized protein</fullName>
    </submittedName>
</protein>
<name>E3USD8_ENTFC</name>
<gene>
    <name evidence="1" type="ORF">pLG1-0065</name>
</gene>
<geneLocation type="plasmid" evidence="1">
    <name>pLG1</name>
</geneLocation>
<accession>E3USD8</accession>
<dbReference type="RefSeq" id="WP_002390202.1">
    <property type="nucleotide sequence ID" value="NZ_CAACXW010000004.1"/>
</dbReference>
<evidence type="ECO:0000313" key="1">
    <source>
        <dbReference type="EMBL" id="ADO66765.1"/>
    </source>
</evidence>
<keyword evidence="1" id="KW-0614">Plasmid</keyword>
<organism evidence="1">
    <name type="scientific">Enterococcus faecium</name>
    <name type="common">Streptococcus faecium</name>
    <dbReference type="NCBI Taxonomy" id="1352"/>
    <lineage>
        <taxon>Bacteria</taxon>
        <taxon>Bacillati</taxon>
        <taxon>Bacillota</taxon>
        <taxon>Bacilli</taxon>
        <taxon>Lactobacillales</taxon>
        <taxon>Enterococcaceae</taxon>
        <taxon>Enterococcus</taxon>
    </lineage>
</organism>
<reference evidence="1" key="1">
    <citation type="journal article" date="2011" name="Int. J. Med. Microbiol.">
        <title>A multiresistance megaplasmid pLG1 bearing a hylEfm genomic island in hospital Enterococcus faecium isolates.</title>
        <authorList>
            <person name="Laverde Gomez J.A."/>
            <person name="van Schaik W."/>
            <person name="Freitas A.R."/>
            <person name="Coque T.M."/>
            <person name="Weaver K.E."/>
            <person name="Francia M.V."/>
            <person name="Witte W."/>
            <person name="Werner G."/>
        </authorList>
    </citation>
    <scope>NUCLEOTIDE SEQUENCE</scope>
    <source>
        <strain evidence="1">64/3xUW2774</strain>
        <plasmid evidence="1">pLG1</plasmid>
    </source>
</reference>
<sequence>MVFEDQYLQIKNSENIEACIEISNSQESNIFVSPENGPVKPNFNYLTYDRFSQNTVFDGYKLEQSSPAIHSGKKVIDKNGYNLGTDFFGIKLDGILDIGAVKSSK</sequence>
<dbReference type="EMBL" id="HM565170">
    <property type="protein sequence ID" value="ADO66765.1"/>
    <property type="molecule type" value="Genomic_DNA"/>
</dbReference>
<dbReference type="AlphaFoldDB" id="E3USD8"/>
<proteinExistence type="predicted"/>